<dbReference type="EMBL" id="HBGY01022307">
    <property type="protein sequence ID" value="CAD9593092.1"/>
    <property type="molecule type" value="Transcribed_RNA"/>
</dbReference>
<name>A0A6U2QJQ7_9STRA</name>
<protein>
    <submittedName>
        <fullName evidence="1">Uncharacterized protein</fullName>
    </submittedName>
</protein>
<sequence>MGESSCPSCCMLLEACCCPGLAVSATRFVVMERHNLGLDEGDVRLIHFNNCLQCCVCIAHIVDFIVDSPATQCCETTLEIISCIVFQCIQGCMIAQTNREIQLKEDGTKSAPGGIVMER</sequence>
<accession>A0A6U2QJQ7</accession>
<gene>
    <name evidence="1" type="ORF">LDAN0321_LOCUS14085</name>
    <name evidence="2" type="ORF">LDAN0321_LOCUS14086</name>
</gene>
<evidence type="ECO:0000313" key="1">
    <source>
        <dbReference type="EMBL" id="CAD9593092.1"/>
    </source>
</evidence>
<dbReference type="PANTHER" id="PTHR31152:SF1">
    <property type="entry name" value="PLAC8 FAMILY PROTEIN"/>
    <property type="match status" value="1"/>
</dbReference>
<dbReference type="AlphaFoldDB" id="A0A6U2QJQ7"/>
<organism evidence="1">
    <name type="scientific">Leptocylindrus danicus</name>
    <dbReference type="NCBI Taxonomy" id="163516"/>
    <lineage>
        <taxon>Eukaryota</taxon>
        <taxon>Sar</taxon>
        <taxon>Stramenopiles</taxon>
        <taxon>Ochrophyta</taxon>
        <taxon>Bacillariophyta</taxon>
        <taxon>Coscinodiscophyceae</taxon>
        <taxon>Chaetocerotophycidae</taxon>
        <taxon>Leptocylindrales</taxon>
        <taxon>Leptocylindraceae</taxon>
        <taxon>Leptocylindrus</taxon>
    </lineage>
</organism>
<reference evidence="1" key="1">
    <citation type="submission" date="2021-01" db="EMBL/GenBank/DDBJ databases">
        <authorList>
            <person name="Corre E."/>
            <person name="Pelletier E."/>
            <person name="Niang G."/>
            <person name="Scheremetjew M."/>
            <person name="Finn R."/>
            <person name="Kale V."/>
            <person name="Holt S."/>
            <person name="Cochrane G."/>
            <person name="Meng A."/>
            <person name="Brown T."/>
            <person name="Cohen L."/>
        </authorList>
    </citation>
    <scope>NUCLEOTIDE SEQUENCE</scope>
    <source>
        <strain evidence="1">B650</strain>
    </source>
</reference>
<dbReference type="EMBL" id="HBGY01022308">
    <property type="protein sequence ID" value="CAD9593094.1"/>
    <property type="molecule type" value="Transcribed_RNA"/>
</dbReference>
<proteinExistence type="predicted"/>
<dbReference type="PANTHER" id="PTHR31152">
    <property type="entry name" value="PLAC8 FAMILY PROTEIN"/>
    <property type="match status" value="1"/>
</dbReference>
<evidence type="ECO:0000313" key="2">
    <source>
        <dbReference type="EMBL" id="CAD9593094.1"/>
    </source>
</evidence>